<dbReference type="EMBL" id="CATNWA010016720">
    <property type="protein sequence ID" value="CAI9594881.1"/>
    <property type="molecule type" value="Genomic_DNA"/>
</dbReference>
<dbReference type="Proteomes" id="UP001162483">
    <property type="component" value="Unassembled WGS sequence"/>
</dbReference>
<feature type="domain" description="SH2" evidence="4">
    <location>
        <begin position="67"/>
        <end position="173"/>
    </location>
</feature>
<accession>A0ABN9FCX8</accession>
<dbReference type="InterPro" id="IPR036860">
    <property type="entry name" value="SH2_dom_sf"/>
</dbReference>
<dbReference type="Gene3D" id="3.30.505.10">
    <property type="entry name" value="SH2 domain"/>
    <property type="match status" value="1"/>
</dbReference>
<keyword evidence="1 2" id="KW-0727">SH2 domain</keyword>
<protein>
    <recommendedName>
        <fullName evidence="4">SH2 domain-containing protein</fullName>
    </recommendedName>
</protein>
<evidence type="ECO:0000256" key="3">
    <source>
        <dbReference type="SAM" id="MobiDB-lite"/>
    </source>
</evidence>
<gene>
    <name evidence="5" type="ORF">SPARVUS_LOCUS11806799</name>
</gene>
<keyword evidence="6" id="KW-1185">Reference proteome</keyword>
<evidence type="ECO:0000313" key="5">
    <source>
        <dbReference type="EMBL" id="CAI9594881.1"/>
    </source>
</evidence>
<comment type="caution">
    <text evidence="5">The sequence shown here is derived from an EMBL/GenBank/DDBJ whole genome shotgun (WGS) entry which is preliminary data.</text>
</comment>
<sequence length="178" mass="19939">MRSIHSGSNTLPGTDSLFTGGSQILAGQSNPPYKPAYKPPSEGNTRPPAPNPFNNSQRNDDLSSEKWFLGNMSRKDAEKALWSINQDGTFLVRNCSQVSVSQPYVLMVLYKNKVYNVRIRYNQESQVYLLGSGGHETFNSVPEIIDFFRSTKLLLIDGKDRGSRQHCKLTCIASRNVH</sequence>
<dbReference type="PANTHER" id="PTHR14098">
    <property type="entry name" value="SH2 DOMAIN CONTAINING PROTEIN"/>
    <property type="match status" value="1"/>
</dbReference>
<feature type="compositionally biased region" description="Polar residues" evidence="3">
    <location>
        <begin position="1"/>
        <end position="31"/>
    </location>
</feature>
<dbReference type="InterPro" id="IPR000980">
    <property type="entry name" value="SH2"/>
</dbReference>
<dbReference type="PRINTS" id="PR00401">
    <property type="entry name" value="SH2DOMAIN"/>
</dbReference>
<dbReference type="PANTHER" id="PTHR14098:SF1">
    <property type="entry name" value="LYMPHOCYTE CYTOSOLIC PROTEIN 2"/>
    <property type="match status" value="1"/>
</dbReference>
<evidence type="ECO:0000259" key="4">
    <source>
        <dbReference type="PROSITE" id="PS50001"/>
    </source>
</evidence>
<name>A0ABN9FCX8_9NEOB</name>
<dbReference type="InterPro" id="IPR051751">
    <property type="entry name" value="Immunoreceptor_sig_adapters"/>
</dbReference>
<dbReference type="SUPFAM" id="SSF55550">
    <property type="entry name" value="SH2 domain"/>
    <property type="match status" value="1"/>
</dbReference>
<reference evidence="5" key="1">
    <citation type="submission" date="2023-05" db="EMBL/GenBank/DDBJ databases">
        <authorList>
            <person name="Stuckert A."/>
        </authorList>
    </citation>
    <scope>NUCLEOTIDE SEQUENCE</scope>
</reference>
<organism evidence="5 6">
    <name type="scientific">Staurois parvus</name>
    <dbReference type="NCBI Taxonomy" id="386267"/>
    <lineage>
        <taxon>Eukaryota</taxon>
        <taxon>Metazoa</taxon>
        <taxon>Chordata</taxon>
        <taxon>Craniata</taxon>
        <taxon>Vertebrata</taxon>
        <taxon>Euteleostomi</taxon>
        <taxon>Amphibia</taxon>
        <taxon>Batrachia</taxon>
        <taxon>Anura</taxon>
        <taxon>Neobatrachia</taxon>
        <taxon>Ranoidea</taxon>
        <taxon>Ranidae</taxon>
        <taxon>Staurois</taxon>
    </lineage>
</organism>
<evidence type="ECO:0000256" key="2">
    <source>
        <dbReference type="PROSITE-ProRule" id="PRU00191"/>
    </source>
</evidence>
<evidence type="ECO:0000256" key="1">
    <source>
        <dbReference type="ARBA" id="ARBA00022999"/>
    </source>
</evidence>
<evidence type="ECO:0000313" key="6">
    <source>
        <dbReference type="Proteomes" id="UP001162483"/>
    </source>
</evidence>
<dbReference type="SMART" id="SM00252">
    <property type="entry name" value="SH2"/>
    <property type="match status" value="1"/>
</dbReference>
<dbReference type="Pfam" id="PF00017">
    <property type="entry name" value="SH2"/>
    <property type="match status" value="1"/>
</dbReference>
<proteinExistence type="predicted"/>
<feature type="region of interest" description="Disordered" evidence="3">
    <location>
        <begin position="1"/>
        <end position="61"/>
    </location>
</feature>
<dbReference type="PROSITE" id="PS50001">
    <property type="entry name" value="SH2"/>
    <property type="match status" value="1"/>
</dbReference>